<evidence type="ECO:0000256" key="7">
    <source>
        <dbReference type="ARBA" id="ARBA00022840"/>
    </source>
</evidence>
<keyword evidence="7 11" id="KW-0067">ATP-binding</keyword>
<dbReference type="Pfam" id="PF00005">
    <property type="entry name" value="ABC_tran"/>
    <property type="match status" value="1"/>
</dbReference>
<dbReference type="InterPro" id="IPR050763">
    <property type="entry name" value="ABC_transporter_ATP-binding"/>
</dbReference>
<dbReference type="PANTHER" id="PTHR42711">
    <property type="entry name" value="ABC TRANSPORTER ATP-BINDING PROTEIN"/>
    <property type="match status" value="1"/>
</dbReference>
<evidence type="ECO:0000256" key="3">
    <source>
        <dbReference type="ARBA" id="ARBA00022448"/>
    </source>
</evidence>
<comment type="subcellular location">
    <subcellularLocation>
        <location evidence="1">Cell membrane</location>
    </subcellularLocation>
</comment>
<name>A0A7V6A3E3_9BACT</name>
<evidence type="ECO:0000256" key="6">
    <source>
        <dbReference type="ARBA" id="ARBA00022741"/>
    </source>
</evidence>
<comment type="caution">
    <text evidence="11">The sequence shown here is derived from an EMBL/GenBank/DDBJ whole genome shotgun (WGS) entry which is preliminary data.</text>
</comment>
<organism evidence="11">
    <name type="scientific">Desulfobacca acetoxidans</name>
    <dbReference type="NCBI Taxonomy" id="60893"/>
    <lineage>
        <taxon>Bacteria</taxon>
        <taxon>Pseudomonadati</taxon>
        <taxon>Thermodesulfobacteriota</taxon>
        <taxon>Desulfobaccia</taxon>
        <taxon>Desulfobaccales</taxon>
        <taxon>Desulfobaccaceae</taxon>
        <taxon>Desulfobacca</taxon>
    </lineage>
</organism>
<reference evidence="11" key="1">
    <citation type="journal article" date="2020" name="mSystems">
        <title>Genome- and Community-Level Interaction Insights into Carbon Utilization and Element Cycling Functions of Hydrothermarchaeota in Hydrothermal Sediment.</title>
        <authorList>
            <person name="Zhou Z."/>
            <person name="Liu Y."/>
            <person name="Xu W."/>
            <person name="Pan J."/>
            <person name="Luo Z.H."/>
            <person name="Li M."/>
        </authorList>
    </citation>
    <scope>NUCLEOTIDE SEQUENCE [LARGE SCALE GENOMIC DNA]</scope>
    <source>
        <strain evidence="11">SpSt-767</strain>
    </source>
</reference>
<keyword evidence="3" id="KW-0813">Transport</keyword>
<dbReference type="PANTHER" id="PTHR42711:SF5">
    <property type="entry name" value="ABC TRANSPORTER ATP-BINDING PROTEIN NATA"/>
    <property type="match status" value="1"/>
</dbReference>
<dbReference type="GO" id="GO:0016887">
    <property type="term" value="F:ATP hydrolysis activity"/>
    <property type="evidence" value="ECO:0007669"/>
    <property type="project" value="InterPro"/>
</dbReference>
<evidence type="ECO:0000256" key="5">
    <source>
        <dbReference type="ARBA" id="ARBA00022475"/>
    </source>
</evidence>
<dbReference type="GO" id="GO:0005886">
    <property type="term" value="C:plasma membrane"/>
    <property type="evidence" value="ECO:0007669"/>
    <property type="project" value="UniProtKB-SubCell"/>
</dbReference>
<dbReference type="Gene3D" id="3.40.50.300">
    <property type="entry name" value="P-loop containing nucleotide triphosphate hydrolases"/>
    <property type="match status" value="1"/>
</dbReference>
<keyword evidence="4" id="KW-0536">Nodulation</keyword>
<keyword evidence="6" id="KW-0547">Nucleotide-binding</keyword>
<dbReference type="SMART" id="SM00382">
    <property type="entry name" value="AAA"/>
    <property type="match status" value="1"/>
</dbReference>
<dbReference type="InterPro" id="IPR003593">
    <property type="entry name" value="AAA+_ATPase"/>
</dbReference>
<protein>
    <submittedName>
        <fullName evidence="11">ABC transporter ATP-binding protein</fullName>
    </submittedName>
</protein>
<keyword evidence="9" id="KW-0472">Membrane</keyword>
<evidence type="ECO:0000256" key="2">
    <source>
        <dbReference type="ARBA" id="ARBA00005417"/>
    </source>
</evidence>
<dbReference type="GO" id="GO:0005524">
    <property type="term" value="F:ATP binding"/>
    <property type="evidence" value="ECO:0007669"/>
    <property type="project" value="UniProtKB-KW"/>
</dbReference>
<gene>
    <name evidence="11" type="ORF">ENV52_06070</name>
</gene>
<dbReference type="InterPro" id="IPR027417">
    <property type="entry name" value="P-loop_NTPase"/>
</dbReference>
<evidence type="ECO:0000256" key="4">
    <source>
        <dbReference type="ARBA" id="ARBA00022458"/>
    </source>
</evidence>
<sequence>MIAIDHLSKRYRQDILALDDLTLNIEAGEIFGLLGPNGAGKTTLIKILTGLTKPTQGTATIAGFDVVRQPMEVKKLIGVSPQEINLDKELTAYENLLIYGKLHQVPDLKSRIQELLEAGELTDRARHRVREFSGGMQRRLLMLRAIMSRPRVLFLDEPTVGLDPQVRRRLWDLINQFKAEGITVLLTTHYIEEAEILCDRVGILNRGRLIALDTPQALTARTGGYTVECLRNGRRYYEFVNDREEANRCALQETQGVTIRRTNLEDVFLKLTGESLAGKTEA</sequence>
<keyword evidence="8" id="KW-1278">Translocase</keyword>
<dbReference type="InterPro" id="IPR017871">
    <property type="entry name" value="ABC_transporter-like_CS"/>
</dbReference>
<dbReference type="PROSITE" id="PS50893">
    <property type="entry name" value="ABC_TRANSPORTER_2"/>
    <property type="match status" value="1"/>
</dbReference>
<evidence type="ECO:0000256" key="8">
    <source>
        <dbReference type="ARBA" id="ARBA00022967"/>
    </source>
</evidence>
<feature type="domain" description="ABC transporter" evidence="10">
    <location>
        <begin position="2"/>
        <end position="231"/>
    </location>
</feature>
<dbReference type="InterPro" id="IPR003439">
    <property type="entry name" value="ABC_transporter-like_ATP-bd"/>
</dbReference>
<evidence type="ECO:0000313" key="11">
    <source>
        <dbReference type="EMBL" id="HHS29251.1"/>
    </source>
</evidence>
<dbReference type="AlphaFoldDB" id="A0A7V6A3E3"/>
<dbReference type="PROSITE" id="PS00211">
    <property type="entry name" value="ABC_TRANSPORTER_1"/>
    <property type="match status" value="1"/>
</dbReference>
<proteinExistence type="inferred from homology"/>
<dbReference type="FunFam" id="3.40.50.300:FF:000589">
    <property type="entry name" value="ABC transporter, ATP-binding subunit"/>
    <property type="match status" value="1"/>
</dbReference>
<dbReference type="EMBL" id="DTGR01000097">
    <property type="protein sequence ID" value="HHS29251.1"/>
    <property type="molecule type" value="Genomic_DNA"/>
</dbReference>
<dbReference type="SUPFAM" id="SSF52540">
    <property type="entry name" value="P-loop containing nucleoside triphosphate hydrolases"/>
    <property type="match status" value="1"/>
</dbReference>
<accession>A0A7V6A3E3</accession>
<keyword evidence="5" id="KW-1003">Cell membrane</keyword>
<evidence type="ECO:0000256" key="1">
    <source>
        <dbReference type="ARBA" id="ARBA00004236"/>
    </source>
</evidence>
<comment type="similarity">
    <text evidence="2">Belongs to the ABC transporter superfamily.</text>
</comment>
<evidence type="ECO:0000259" key="10">
    <source>
        <dbReference type="PROSITE" id="PS50893"/>
    </source>
</evidence>
<evidence type="ECO:0000256" key="9">
    <source>
        <dbReference type="ARBA" id="ARBA00023136"/>
    </source>
</evidence>